<feature type="domain" description="DNA2/NAM7 helicase-like C-terminal" evidence="3">
    <location>
        <begin position="554"/>
        <end position="647"/>
    </location>
</feature>
<dbReference type="PANTHER" id="PTHR10887">
    <property type="entry name" value="DNA2/NAM7 HELICASE FAMILY"/>
    <property type="match status" value="1"/>
</dbReference>
<feature type="compositionally biased region" description="Polar residues" evidence="1">
    <location>
        <begin position="796"/>
        <end position="805"/>
    </location>
</feature>
<evidence type="ECO:0008006" key="6">
    <source>
        <dbReference type="Google" id="ProtNLM"/>
    </source>
</evidence>
<evidence type="ECO:0000313" key="5">
    <source>
        <dbReference type="Proteomes" id="UP001498398"/>
    </source>
</evidence>
<feature type="compositionally biased region" description="Low complexity" evidence="1">
    <location>
        <begin position="807"/>
        <end position="822"/>
    </location>
</feature>
<feature type="compositionally biased region" description="Polar residues" evidence="1">
    <location>
        <begin position="755"/>
        <end position="766"/>
    </location>
</feature>
<feature type="domain" description="DNA2/NAM7 helicase helicase" evidence="2">
    <location>
        <begin position="381"/>
        <end position="446"/>
    </location>
</feature>
<sequence>MSSFNQTILPYSSRSIPILRHKLRYAGTAARSLLDSLPNTPQTQPPTIGVSISQGAEGIINSIALATTEIVFLIDTTVETSSGKISSDTISFDNVFKQLLAAPNATSPFLAGFDMPRLALRLFVLLGYHIKGVDLSTVCSPGGEAWIPSKTFSAKFGNIDKFRVNSLWHENNESEENLCLRAWLSAKIAQACSMEVYAVKKVDTRNVRRDILRCLAELLKQTDILAKALPRETTSEYENFSRTKFGGYEISNSRYKSRVRPSKQLWQSMVVLTDQQGREYQGRAHQAQGKTTRVKFGSGQRPTGTIQNIRVVGQDDPTNSERARNTVLLKVLQGDVNLVNYDFIRYLWFPTAEDTRALGHGDYYQEDHYYEATVGFYASDLNASQKEVVKGMVSSRPMVIVHGPPGTGKTTTIAAAARYWSDHRQPVWIVGHSNVSVKNIAEKLWNKGVHFKILVSKEFYVEWHEHIYEGINRNVIRGDEMPADPVAMERVLEGAQVILSTLGMLSNPALEQNHTFDLVPVEKLVVDEASQINAFEYLFLLDGTQDFEKNPVEVNCLINLVRHYYGEKKFCIITPYDAQRSAIEKALKAEQLPWETVFNVDSFQGNEADFVLISVVRTEKVGFLRSLQRMNVMLTRCKTGMVVVSNQLFLKNVGYQTLLGRMAAYWMNETKKMNFSPWAASVDIMNQSVNLPGAAGKNVRVRSALPTAQLVSSHPSMLVQKPYRFRPWWSEKRTEAKKQHPIDQSLASWPRLPSPATNNSATSHSVKQLRPHHNHNHFPSNSTSSQKKPRPSSSQNKVGKQNNSRVARAASGSKPGASGAKKTSLAAPKVKTVVAKTQNDINPNHGRKKKNNRNRRRKQKQASAAGN</sequence>
<dbReference type="Proteomes" id="UP001498398">
    <property type="component" value="Unassembled WGS sequence"/>
</dbReference>
<organism evidence="4 5">
    <name type="scientific">Marasmiellus scandens</name>
    <dbReference type="NCBI Taxonomy" id="2682957"/>
    <lineage>
        <taxon>Eukaryota</taxon>
        <taxon>Fungi</taxon>
        <taxon>Dikarya</taxon>
        <taxon>Basidiomycota</taxon>
        <taxon>Agaricomycotina</taxon>
        <taxon>Agaricomycetes</taxon>
        <taxon>Agaricomycetidae</taxon>
        <taxon>Agaricales</taxon>
        <taxon>Marasmiineae</taxon>
        <taxon>Omphalotaceae</taxon>
        <taxon>Marasmiellus</taxon>
    </lineage>
</organism>
<dbReference type="InterPro" id="IPR047187">
    <property type="entry name" value="SF1_C_Upf1"/>
</dbReference>
<name>A0ABR1JMH6_9AGAR</name>
<evidence type="ECO:0000256" key="1">
    <source>
        <dbReference type="SAM" id="MobiDB-lite"/>
    </source>
</evidence>
<keyword evidence="5" id="KW-1185">Reference proteome</keyword>
<dbReference type="InterPro" id="IPR041679">
    <property type="entry name" value="DNA2/NAM7-like_C"/>
</dbReference>
<dbReference type="EMBL" id="JBANRG010000011">
    <property type="protein sequence ID" value="KAK7462128.1"/>
    <property type="molecule type" value="Genomic_DNA"/>
</dbReference>
<dbReference type="Gene3D" id="3.40.50.300">
    <property type="entry name" value="P-loop containing nucleotide triphosphate hydrolases"/>
    <property type="match status" value="2"/>
</dbReference>
<reference evidence="4 5" key="1">
    <citation type="submission" date="2024-01" db="EMBL/GenBank/DDBJ databases">
        <title>A draft genome for the cacao thread blight pathogen Marasmiellus scandens.</title>
        <authorList>
            <person name="Baruah I.K."/>
            <person name="Leung J."/>
            <person name="Bukari Y."/>
            <person name="Amoako-Attah I."/>
            <person name="Meinhardt L.W."/>
            <person name="Bailey B.A."/>
            <person name="Cohen S.P."/>
        </authorList>
    </citation>
    <scope>NUCLEOTIDE SEQUENCE [LARGE SCALE GENOMIC DNA]</scope>
    <source>
        <strain evidence="4 5">GH-19</strain>
    </source>
</reference>
<protein>
    <recommendedName>
        <fullName evidence="6">P-loop containing nucleoside triphosphate hydrolase protein</fullName>
    </recommendedName>
</protein>
<feature type="region of interest" description="Disordered" evidence="1">
    <location>
        <begin position="736"/>
        <end position="867"/>
    </location>
</feature>
<feature type="compositionally biased region" description="Basic residues" evidence="1">
    <location>
        <begin position="767"/>
        <end position="776"/>
    </location>
</feature>
<dbReference type="InterPro" id="IPR045055">
    <property type="entry name" value="DNA2/NAM7-like"/>
</dbReference>
<dbReference type="Pfam" id="PF13086">
    <property type="entry name" value="AAA_11"/>
    <property type="match status" value="1"/>
</dbReference>
<evidence type="ECO:0000313" key="4">
    <source>
        <dbReference type="EMBL" id="KAK7462128.1"/>
    </source>
</evidence>
<proteinExistence type="predicted"/>
<dbReference type="CDD" id="cd18808">
    <property type="entry name" value="SF1_C_Upf1"/>
    <property type="match status" value="1"/>
</dbReference>
<dbReference type="InterPro" id="IPR027417">
    <property type="entry name" value="P-loop_NTPase"/>
</dbReference>
<gene>
    <name evidence="4" type="ORF">VKT23_007731</name>
</gene>
<evidence type="ECO:0000259" key="3">
    <source>
        <dbReference type="Pfam" id="PF13087"/>
    </source>
</evidence>
<accession>A0ABR1JMH6</accession>
<dbReference type="PANTHER" id="PTHR10887:SF495">
    <property type="entry name" value="HELICASE SENATAXIN ISOFORM X1-RELATED"/>
    <property type="match status" value="1"/>
</dbReference>
<dbReference type="SUPFAM" id="SSF52540">
    <property type="entry name" value="P-loop containing nucleoside triphosphate hydrolases"/>
    <property type="match status" value="1"/>
</dbReference>
<feature type="compositionally biased region" description="Basic residues" evidence="1">
    <location>
        <begin position="845"/>
        <end position="860"/>
    </location>
</feature>
<dbReference type="Pfam" id="PF13087">
    <property type="entry name" value="AAA_12"/>
    <property type="match status" value="1"/>
</dbReference>
<dbReference type="InterPro" id="IPR041677">
    <property type="entry name" value="DNA2/NAM7_AAA_11"/>
</dbReference>
<comment type="caution">
    <text evidence="4">The sequence shown here is derived from an EMBL/GenBank/DDBJ whole genome shotgun (WGS) entry which is preliminary data.</text>
</comment>
<feature type="compositionally biased region" description="Low complexity" evidence="1">
    <location>
        <begin position="777"/>
        <end position="795"/>
    </location>
</feature>
<evidence type="ECO:0000259" key="2">
    <source>
        <dbReference type="Pfam" id="PF13086"/>
    </source>
</evidence>